<protein>
    <recommendedName>
        <fullName evidence="2">Calcineurin-like phosphoesterase domain-containing protein</fullName>
    </recommendedName>
</protein>
<dbReference type="Gene3D" id="3.60.21.10">
    <property type="match status" value="1"/>
</dbReference>
<dbReference type="SUPFAM" id="SSF56300">
    <property type="entry name" value="Metallo-dependent phosphatases"/>
    <property type="match status" value="1"/>
</dbReference>
<organism evidence="3 4">
    <name type="scientific">Deinococcus detaillensis</name>
    <dbReference type="NCBI Taxonomy" id="2592048"/>
    <lineage>
        <taxon>Bacteria</taxon>
        <taxon>Thermotogati</taxon>
        <taxon>Deinococcota</taxon>
        <taxon>Deinococci</taxon>
        <taxon>Deinococcales</taxon>
        <taxon>Deinococcaceae</taxon>
        <taxon>Deinococcus</taxon>
    </lineage>
</organism>
<dbReference type="InterPro" id="IPR029052">
    <property type="entry name" value="Metallo-depent_PP-like"/>
</dbReference>
<evidence type="ECO:0000259" key="2">
    <source>
        <dbReference type="Pfam" id="PF00149"/>
    </source>
</evidence>
<sequence>MKTLLTTLALGLSSAFAAPFSFVALGDMPYGGKPENYAAFDRLIATVNRTAPSFTVHVGDIKSGSTSCADAELLKVRTQFNTFEQPLIYTPGDNEWTDCHREKAGKFNPLERLAFLRSNFFDGKQSLGKTPMPLTTQPNYPENSRWTKGGVVFTTLHVIGSNNGLERTPEMAAEYFPRNAANLAWLLQAFAQAKSSDAKAVVVFAQADLWDPAPLSPTSGLIDTVNALREQAKAFGKPVLFVHGDSHVTRLDQPFNTYDDSSAPNFWRLEVPGDQRVAAIKVTVDPEDPAVFAYRLLLP</sequence>
<keyword evidence="4" id="KW-1185">Reference proteome</keyword>
<dbReference type="GO" id="GO:0016787">
    <property type="term" value="F:hydrolase activity"/>
    <property type="evidence" value="ECO:0007669"/>
    <property type="project" value="InterPro"/>
</dbReference>
<feature type="chain" id="PRO_5022090008" description="Calcineurin-like phosphoesterase domain-containing protein" evidence="1">
    <location>
        <begin position="18"/>
        <end position="299"/>
    </location>
</feature>
<dbReference type="AlphaFoldDB" id="A0A553V4G8"/>
<feature type="domain" description="Calcineurin-like phosphoesterase" evidence="2">
    <location>
        <begin position="21"/>
        <end position="248"/>
    </location>
</feature>
<gene>
    <name evidence="3" type="ORF">FNU79_04175</name>
</gene>
<dbReference type="InterPro" id="IPR004843">
    <property type="entry name" value="Calcineurin-like_PHP"/>
</dbReference>
<keyword evidence="1" id="KW-0732">Signal</keyword>
<dbReference type="OrthoDB" id="58809at2"/>
<dbReference type="RefSeq" id="WP_143719655.1">
    <property type="nucleotide sequence ID" value="NZ_VKDB01000003.1"/>
</dbReference>
<comment type="caution">
    <text evidence="3">The sequence shown here is derived from an EMBL/GenBank/DDBJ whole genome shotgun (WGS) entry which is preliminary data.</text>
</comment>
<dbReference type="Pfam" id="PF00149">
    <property type="entry name" value="Metallophos"/>
    <property type="match status" value="1"/>
</dbReference>
<name>A0A553V4G8_9DEIO</name>
<evidence type="ECO:0000256" key="1">
    <source>
        <dbReference type="SAM" id="SignalP"/>
    </source>
</evidence>
<evidence type="ECO:0000313" key="3">
    <source>
        <dbReference type="EMBL" id="TSA87101.1"/>
    </source>
</evidence>
<reference evidence="3 4" key="1">
    <citation type="submission" date="2019-07" db="EMBL/GenBank/DDBJ databases">
        <title>Deinococcus detaillus sp. nov., isolated from humus soil in Antarctica.</title>
        <authorList>
            <person name="Zhang K."/>
        </authorList>
    </citation>
    <scope>NUCLEOTIDE SEQUENCE [LARGE SCALE GENOMIC DNA]</scope>
    <source>
        <strain evidence="3 4">H1</strain>
    </source>
</reference>
<evidence type="ECO:0000313" key="4">
    <source>
        <dbReference type="Proteomes" id="UP000316092"/>
    </source>
</evidence>
<proteinExistence type="predicted"/>
<dbReference type="Proteomes" id="UP000316092">
    <property type="component" value="Unassembled WGS sequence"/>
</dbReference>
<accession>A0A553V4G8</accession>
<dbReference type="EMBL" id="VKDB01000003">
    <property type="protein sequence ID" value="TSA87101.1"/>
    <property type="molecule type" value="Genomic_DNA"/>
</dbReference>
<feature type="signal peptide" evidence="1">
    <location>
        <begin position="1"/>
        <end position="17"/>
    </location>
</feature>